<sequence>MAIIFNSLMPIFTYYVIERRFYGSSEGPWAQAPSLADVKRKEDHLKDPSGTMMIFALQICCFEHRCILNMHFILINLTPVRTSAMSSTFQINVLLVLNKDDDVCGLYVAHYNQKAVVEIDILNFRKNTYAACTLIE</sequence>
<accession>A0A915IBL2</accession>
<dbReference type="Proteomes" id="UP000887565">
    <property type="component" value="Unplaced"/>
</dbReference>
<proteinExistence type="predicted"/>
<keyword evidence="1" id="KW-1185">Reference proteome</keyword>
<dbReference type="AlphaFoldDB" id="A0A915IBL2"/>
<organism evidence="1 2">
    <name type="scientific">Romanomermis culicivorax</name>
    <name type="common">Nematode worm</name>
    <dbReference type="NCBI Taxonomy" id="13658"/>
    <lineage>
        <taxon>Eukaryota</taxon>
        <taxon>Metazoa</taxon>
        <taxon>Ecdysozoa</taxon>
        <taxon>Nematoda</taxon>
        <taxon>Enoplea</taxon>
        <taxon>Dorylaimia</taxon>
        <taxon>Mermithida</taxon>
        <taxon>Mermithoidea</taxon>
        <taxon>Mermithidae</taxon>
        <taxon>Romanomermis</taxon>
    </lineage>
</organism>
<protein>
    <submittedName>
        <fullName evidence="2">Uncharacterized protein</fullName>
    </submittedName>
</protein>
<evidence type="ECO:0000313" key="2">
    <source>
        <dbReference type="WBParaSite" id="nRc.2.0.1.t11560-RA"/>
    </source>
</evidence>
<name>A0A915IBL2_ROMCU</name>
<reference evidence="2" key="1">
    <citation type="submission" date="2022-11" db="UniProtKB">
        <authorList>
            <consortium name="WormBaseParasite"/>
        </authorList>
    </citation>
    <scope>IDENTIFICATION</scope>
</reference>
<dbReference type="WBParaSite" id="nRc.2.0.1.t11560-RA">
    <property type="protein sequence ID" value="nRc.2.0.1.t11560-RA"/>
    <property type="gene ID" value="nRc.2.0.1.g11560"/>
</dbReference>
<evidence type="ECO:0000313" key="1">
    <source>
        <dbReference type="Proteomes" id="UP000887565"/>
    </source>
</evidence>